<dbReference type="Proteomes" id="UP000663570">
    <property type="component" value="Chromosome"/>
</dbReference>
<evidence type="ECO:0000313" key="4">
    <source>
        <dbReference type="Proteomes" id="UP000663570"/>
    </source>
</evidence>
<organism evidence="3 4">
    <name type="scientific">Niveibacterium microcysteis</name>
    <dbReference type="NCBI Taxonomy" id="2811415"/>
    <lineage>
        <taxon>Bacteria</taxon>
        <taxon>Pseudomonadati</taxon>
        <taxon>Pseudomonadota</taxon>
        <taxon>Betaproteobacteria</taxon>
        <taxon>Rhodocyclales</taxon>
        <taxon>Rhodocyclaceae</taxon>
        <taxon>Niveibacterium</taxon>
    </lineage>
</organism>
<feature type="chain" id="PRO_5046641131" evidence="1">
    <location>
        <begin position="21"/>
        <end position="231"/>
    </location>
</feature>
<keyword evidence="4" id="KW-1185">Reference proteome</keyword>
<accession>A0ABX7M6V1</accession>
<reference evidence="3 4" key="1">
    <citation type="submission" date="2021-02" db="EMBL/GenBank/DDBJ databases">
        <title>Niveibacterium changnyeongensis HC41.</title>
        <authorList>
            <person name="Kang M."/>
        </authorList>
    </citation>
    <scope>NUCLEOTIDE SEQUENCE [LARGE SCALE GENOMIC DNA]</scope>
    <source>
        <strain evidence="3 4">HC41</strain>
    </source>
</reference>
<evidence type="ECO:0000256" key="1">
    <source>
        <dbReference type="SAM" id="SignalP"/>
    </source>
</evidence>
<dbReference type="RefSeq" id="WP_206254909.1">
    <property type="nucleotide sequence ID" value="NZ_CP071060.1"/>
</dbReference>
<protein>
    <submittedName>
        <fullName evidence="3">DUF2807 domain-containing protein</fullName>
    </submittedName>
</protein>
<proteinExistence type="predicted"/>
<dbReference type="InterPro" id="IPR021255">
    <property type="entry name" value="DUF2807"/>
</dbReference>
<feature type="domain" description="Putative auto-transporter adhesin head GIN" evidence="2">
    <location>
        <begin position="31"/>
        <end position="212"/>
    </location>
</feature>
<keyword evidence="1" id="KW-0732">Signal</keyword>
<dbReference type="EMBL" id="CP071060">
    <property type="protein sequence ID" value="QSI77472.1"/>
    <property type="molecule type" value="Genomic_DNA"/>
</dbReference>
<evidence type="ECO:0000259" key="2">
    <source>
        <dbReference type="Pfam" id="PF10988"/>
    </source>
</evidence>
<evidence type="ECO:0000313" key="3">
    <source>
        <dbReference type="EMBL" id="QSI77472.1"/>
    </source>
</evidence>
<dbReference type="Pfam" id="PF10988">
    <property type="entry name" value="DUF2807"/>
    <property type="match status" value="1"/>
</dbReference>
<feature type="signal peptide" evidence="1">
    <location>
        <begin position="1"/>
        <end position="20"/>
    </location>
</feature>
<name>A0ABX7M6V1_9RHOO</name>
<dbReference type="Gene3D" id="2.160.20.120">
    <property type="match status" value="1"/>
</dbReference>
<gene>
    <name evidence="3" type="ORF">JY500_02115</name>
</gene>
<sequence length="231" mass="24285">MLRLMLFTAVLSISAPAAWADNGTLDKALPAFDRIEVSMPFDVSWQAGPPHVSAEGDAEYIERLRFEVRDSKLFVDARPGNFSWFGAERKLKIRISSPGLREARLIGSGDLMLNALSGEALAISLSGSGDLVAHGVKAKRLDVRLSGSGDVVADGETDTLQAALSGSGDIKLKALQAREATLALAGSGDIEARAGERAAASCTGSGDIDVYGPATQREVSKVGSCDIDFHP</sequence>